<feature type="binding site" evidence="5">
    <location>
        <position position="151"/>
    </location>
    <ligand>
        <name>Zn(2+)</name>
        <dbReference type="ChEBI" id="CHEBI:29105"/>
        <label>1</label>
    </ligand>
</feature>
<dbReference type="STRING" id="333140.AWW68_03145"/>
<dbReference type="GO" id="GO:0046872">
    <property type="term" value="F:metal ion binding"/>
    <property type="evidence" value="ECO:0007669"/>
    <property type="project" value="UniProtKB-UniRule"/>
</dbReference>
<feature type="binding site" evidence="5">
    <location>
        <position position="70"/>
    </location>
    <ligand>
        <name>Zn(2+)</name>
        <dbReference type="ChEBI" id="CHEBI:29105"/>
        <label>1</label>
    </ligand>
</feature>
<proteinExistence type="inferred from homology"/>
<reference evidence="6 7" key="1">
    <citation type="submission" date="2016-01" db="EMBL/GenBank/DDBJ databases">
        <title>Genome sequencing of Roseivirga spongicola UST030701-084.</title>
        <authorList>
            <person name="Selvaratnam C."/>
            <person name="Thevarajoo S."/>
            <person name="Goh K.M."/>
            <person name="Ee R."/>
            <person name="Chan K.-G."/>
            <person name="Chong C.S."/>
        </authorList>
    </citation>
    <scope>NUCLEOTIDE SEQUENCE [LARGE SCALE GENOMIC DNA]</scope>
    <source>
        <strain evidence="6 7">UST030701-084</strain>
    </source>
</reference>
<dbReference type="Proteomes" id="UP000075606">
    <property type="component" value="Unassembled WGS sequence"/>
</dbReference>
<gene>
    <name evidence="6" type="ORF">AWW68_03145</name>
</gene>
<evidence type="ECO:0000256" key="4">
    <source>
        <dbReference type="PIRSR" id="PIRSR001123-1"/>
    </source>
</evidence>
<dbReference type="RefSeq" id="WP_068216479.1">
    <property type="nucleotide sequence ID" value="NZ_CP139724.1"/>
</dbReference>
<feature type="binding site" evidence="5">
    <location>
        <position position="282"/>
    </location>
    <ligand>
        <name>Zn(2+)</name>
        <dbReference type="ChEBI" id="CHEBI:29105"/>
        <label>2</label>
    </ligand>
</feature>
<evidence type="ECO:0000256" key="3">
    <source>
        <dbReference type="PIRNR" id="PIRNR001123"/>
    </source>
</evidence>
<protein>
    <submittedName>
        <fullName evidence="6">Aminopeptidase</fullName>
    </submittedName>
</protein>
<evidence type="ECO:0000256" key="5">
    <source>
        <dbReference type="PIRSR" id="PIRSR001123-2"/>
    </source>
</evidence>
<feature type="binding site" evidence="5">
    <location>
        <position position="151"/>
    </location>
    <ligand>
        <name>Zn(2+)</name>
        <dbReference type="ChEBI" id="CHEBI:29105"/>
        <label>2</label>
    </ligand>
</feature>
<organism evidence="6 7">
    <name type="scientific">Roseivirga spongicola</name>
    <dbReference type="NCBI Taxonomy" id="333140"/>
    <lineage>
        <taxon>Bacteria</taxon>
        <taxon>Pseudomonadati</taxon>
        <taxon>Bacteroidota</taxon>
        <taxon>Cytophagia</taxon>
        <taxon>Cytophagales</taxon>
        <taxon>Roseivirgaceae</taxon>
        <taxon>Roseivirga</taxon>
    </lineage>
</organism>
<keyword evidence="2" id="KW-0378">Hydrolase</keyword>
<dbReference type="InterPro" id="IPR051464">
    <property type="entry name" value="Peptidase_M42_aminopept"/>
</dbReference>
<evidence type="ECO:0000256" key="1">
    <source>
        <dbReference type="ARBA" id="ARBA00022723"/>
    </source>
</evidence>
<dbReference type="PANTHER" id="PTHR32481">
    <property type="entry name" value="AMINOPEPTIDASE"/>
    <property type="match status" value="1"/>
</dbReference>
<dbReference type="OrthoDB" id="867380at2"/>
<comment type="similarity">
    <text evidence="3">Belongs to the peptidase M42 family.</text>
</comment>
<sequence>MQKLDFSLLKELCKVHAPSGNEVAMKDFLLNYVKENQSGWKVQPEVIHGPEFQDCLMLKFGEPKTAIFAHVDSIGFTVRYHDQLVPIGGPKAETGYKLVGEDKLGPIECELVENDGDLHYKFGRAIERGTELVFKSDFRETEDFVQSCYLDNRLGVFNALKVAETLENGLIVFSCWEEHGGGSVAYLAKYMAEKWGVMQSLISDITWITEGVVHGEGVAISMRDRSIPRRSFVNKIINIAEESGIPFQLEVEGAGGSDGKELQSAPYPFDWCFVGAPEDNVHSPDEIVHKADIASMIQLYSTLMQKL</sequence>
<comment type="cofactor">
    <cofactor evidence="5">
        <name>a divalent metal cation</name>
        <dbReference type="ChEBI" id="CHEBI:60240"/>
    </cofactor>
    <text evidence="5">Binds 2 divalent metal cations per subunit.</text>
</comment>
<dbReference type="PANTHER" id="PTHR32481:SF7">
    <property type="entry name" value="AMINOPEPTIDASE YHFE-RELATED"/>
    <property type="match status" value="1"/>
</dbReference>
<dbReference type="InterPro" id="IPR008007">
    <property type="entry name" value="Peptidase_M42"/>
</dbReference>
<evidence type="ECO:0000313" key="6">
    <source>
        <dbReference type="EMBL" id="KYG77778.1"/>
    </source>
</evidence>
<dbReference type="SUPFAM" id="SSF53187">
    <property type="entry name" value="Zn-dependent exopeptidases"/>
    <property type="match status" value="1"/>
</dbReference>
<keyword evidence="7" id="KW-1185">Reference proteome</keyword>
<dbReference type="AlphaFoldDB" id="A0A150XGF4"/>
<evidence type="ECO:0000256" key="2">
    <source>
        <dbReference type="ARBA" id="ARBA00022801"/>
    </source>
</evidence>
<keyword evidence="1 5" id="KW-0479">Metal-binding</keyword>
<evidence type="ECO:0000313" key="7">
    <source>
        <dbReference type="Proteomes" id="UP000075606"/>
    </source>
</evidence>
<dbReference type="Pfam" id="PF05343">
    <property type="entry name" value="Peptidase_M42"/>
    <property type="match status" value="1"/>
</dbReference>
<dbReference type="EMBL" id="LRPC01000001">
    <property type="protein sequence ID" value="KYG77778.1"/>
    <property type="molecule type" value="Genomic_DNA"/>
</dbReference>
<dbReference type="GO" id="GO:0004177">
    <property type="term" value="F:aminopeptidase activity"/>
    <property type="evidence" value="ECO:0007669"/>
    <property type="project" value="UniProtKB-UniRule"/>
</dbReference>
<dbReference type="Gene3D" id="3.40.630.10">
    <property type="entry name" value="Zn peptidases"/>
    <property type="match status" value="2"/>
</dbReference>
<keyword evidence="6" id="KW-0645">Protease</keyword>
<feature type="binding site" evidence="5">
    <location>
        <position position="178"/>
    </location>
    <ligand>
        <name>Zn(2+)</name>
        <dbReference type="ChEBI" id="CHEBI:29105"/>
        <label>2</label>
    </ligand>
</feature>
<feature type="active site" description="Proton acceptor" evidence="4">
    <location>
        <position position="177"/>
    </location>
</feature>
<keyword evidence="6" id="KW-0031">Aminopeptidase</keyword>
<dbReference type="PIRSF" id="PIRSF001123">
    <property type="entry name" value="PepA_GA"/>
    <property type="match status" value="1"/>
</dbReference>
<name>A0A150XGF4_9BACT</name>
<comment type="caution">
    <text evidence="6">The sequence shown here is derived from an EMBL/GenBank/DDBJ whole genome shotgun (WGS) entry which is preliminary data.</text>
</comment>
<accession>A0A150XGF4</accession>